<feature type="transmembrane region" description="Helical" evidence="2">
    <location>
        <begin position="71"/>
        <end position="91"/>
    </location>
</feature>
<feature type="transmembrane region" description="Helical" evidence="2">
    <location>
        <begin position="251"/>
        <end position="278"/>
    </location>
</feature>
<evidence type="ECO:0000256" key="2">
    <source>
        <dbReference type="SAM" id="Phobius"/>
    </source>
</evidence>
<feature type="transmembrane region" description="Helical" evidence="2">
    <location>
        <begin position="12"/>
        <end position="31"/>
    </location>
</feature>
<dbReference type="RefSeq" id="WP_315735944.1">
    <property type="nucleotide sequence ID" value="NZ_JAVYII010000011.1"/>
</dbReference>
<evidence type="ECO:0008006" key="5">
    <source>
        <dbReference type="Google" id="ProtNLM"/>
    </source>
</evidence>
<reference evidence="3 4" key="1">
    <citation type="submission" date="2023-08" db="EMBL/GenBank/DDBJ databases">
        <title>Nocardioides seae sp. nov., a bacterium isolated from a soil.</title>
        <authorList>
            <person name="Wang X."/>
        </authorList>
    </citation>
    <scope>NUCLEOTIDE SEQUENCE [LARGE SCALE GENOMIC DNA]</scope>
    <source>
        <strain evidence="3 4">YZH12</strain>
    </source>
</reference>
<organism evidence="3 4">
    <name type="scientific">Nocardioides imazamoxiresistens</name>
    <dbReference type="NCBI Taxonomy" id="3231893"/>
    <lineage>
        <taxon>Bacteria</taxon>
        <taxon>Bacillati</taxon>
        <taxon>Actinomycetota</taxon>
        <taxon>Actinomycetes</taxon>
        <taxon>Propionibacteriales</taxon>
        <taxon>Nocardioidaceae</taxon>
        <taxon>Nocardioides</taxon>
    </lineage>
</organism>
<feature type="transmembrane region" description="Helical" evidence="2">
    <location>
        <begin position="103"/>
        <end position="132"/>
    </location>
</feature>
<evidence type="ECO:0000313" key="3">
    <source>
        <dbReference type="EMBL" id="MDT9595324.1"/>
    </source>
</evidence>
<feature type="compositionally biased region" description="Low complexity" evidence="1">
    <location>
        <begin position="213"/>
        <end position="236"/>
    </location>
</feature>
<feature type="compositionally biased region" description="Low complexity" evidence="1">
    <location>
        <begin position="175"/>
        <end position="194"/>
    </location>
</feature>
<keyword evidence="2" id="KW-0812">Transmembrane</keyword>
<proteinExistence type="predicted"/>
<accession>A0ABU3Q1V6</accession>
<feature type="compositionally biased region" description="Basic and acidic residues" evidence="1">
    <location>
        <begin position="160"/>
        <end position="174"/>
    </location>
</feature>
<keyword evidence="2" id="KW-0472">Membrane</keyword>
<feature type="transmembrane region" description="Helical" evidence="2">
    <location>
        <begin position="303"/>
        <end position="328"/>
    </location>
</feature>
<keyword evidence="2" id="KW-1133">Transmembrane helix</keyword>
<sequence length="391" mass="40877">MTSATERRPPQVTFSSWLVVGGSVVVVLGAFEAMSGLRTLETREAIERFIAEPPGSGLGLGFEGARELRRVSILVLATCATAAAILGFFALRRDRVARIALSVLALPIFLAGSIAGGFASAVVTVSIVMLWLEPARSWFAGRPLPERFRLPSEGGAGAARRQDRDAPRPPDRGSDPQPGQGPGQPYAGPGAPQQPWGPPQPGQSGQHGGQHGGQQPQPYHGFGAPGAQPWAAQGRPGDPRGAAPADRPRSVLMACVVTWIASGLVSLVLLLQVVAVVLDPDLILDEVRRTQPSLVDQGMTTELLVGSAVVTSVVGLLWCVSAVVIAVFALRRHNWARVLLAVSAGVAAGLTLVMSVVAPYLLVVVVAGVATVVGLTRPETGRWYAAGRSPR</sequence>
<protein>
    <recommendedName>
        <fullName evidence="5">DUF4064 domain-containing protein</fullName>
    </recommendedName>
</protein>
<dbReference type="Proteomes" id="UP001268542">
    <property type="component" value="Unassembled WGS sequence"/>
</dbReference>
<feature type="transmembrane region" description="Helical" evidence="2">
    <location>
        <begin position="335"/>
        <end position="354"/>
    </location>
</feature>
<keyword evidence="4" id="KW-1185">Reference proteome</keyword>
<gene>
    <name evidence="3" type="ORF">RDV89_19710</name>
</gene>
<evidence type="ECO:0000256" key="1">
    <source>
        <dbReference type="SAM" id="MobiDB-lite"/>
    </source>
</evidence>
<dbReference type="EMBL" id="JAVYII010000011">
    <property type="protein sequence ID" value="MDT9595324.1"/>
    <property type="molecule type" value="Genomic_DNA"/>
</dbReference>
<comment type="caution">
    <text evidence="3">The sequence shown here is derived from an EMBL/GenBank/DDBJ whole genome shotgun (WGS) entry which is preliminary data.</text>
</comment>
<name>A0ABU3Q1V6_9ACTN</name>
<evidence type="ECO:0000313" key="4">
    <source>
        <dbReference type="Proteomes" id="UP001268542"/>
    </source>
</evidence>
<feature type="transmembrane region" description="Helical" evidence="2">
    <location>
        <begin position="360"/>
        <end position="376"/>
    </location>
</feature>
<feature type="region of interest" description="Disordered" evidence="1">
    <location>
        <begin position="149"/>
        <end position="246"/>
    </location>
</feature>